<dbReference type="Gene3D" id="3.90.25.10">
    <property type="entry name" value="UDP-galactose 4-epimerase, domain 1"/>
    <property type="match status" value="1"/>
</dbReference>
<evidence type="ECO:0000256" key="5">
    <source>
        <dbReference type="ARBA" id="ARBA00023002"/>
    </source>
</evidence>
<feature type="domain" description="NmrA-like" evidence="10">
    <location>
        <begin position="9"/>
        <end position="282"/>
    </location>
</feature>
<dbReference type="GO" id="GO:0016491">
    <property type="term" value="F:oxidoreductase activity"/>
    <property type="evidence" value="ECO:0007669"/>
    <property type="project" value="UniProtKB-KW"/>
</dbReference>
<dbReference type="GO" id="GO:0005739">
    <property type="term" value="C:mitochondrion"/>
    <property type="evidence" value="ECO:0007669"/>
    <property type="project" value="UniProtKB-SubCell"/>
</dbReference>
<name>A0A8H3F6Y4_9LECA</name>
<dbReference type="InterPro" id="IPR018261">
    <property type="entry name" value="Ribosomal_bL27_CS"/>
</dbReference>
<dbReference type="InterPro" id="IPR051609">
    <property type="entry name" value="NmrA/Isoflavone_reductase-like"/>
</dbReference>
<dbReference type="Gene3D" id="3.40.50.720">
    <property type="entry name" value="NAD(P)-binding Rossmann-like Domain"/>
    <property type="match status" value="1"/>
</dbReference>
<feature type="compositionally biased region" description="Basic and acidic residues" evidence="9">
    <location>
        <begin position="528"/>
        <end position="537"/>
    </location>
</feature>
<dbReference type="Gene3D" id="2.40.50.100">
    <property type="match status" value="1"/>
</dbReference>
<dbReference type="InterPro" id="IPR008030">
    <property type="entry name" value="NmrA-like"/>
</dbReference>
<evidence type="ECO:0000313" key="11">
    <source>
        <dbReference type="EMBL" id="CAF9916723.1"/>
    </source>
</evidence>
<keyword evidence="7" id="KW-0687">Ribonucleoprotein</keyword>
<evidence type="ECO:0000256" key="8">
    <source>
        <dbReference type="ARBA" id="ARBA00035267"/>
    </source>
</evidence>
<dbReference type="FunFam" id="2.40.50.100:FF:000042">
    <property type="entry name" value="50S ribosomal protein L27"/>
    <property type="match status" value="1"/>
</dbReference>
<dbReference type="GO" id="GO:1990904">
    <property type="term" value="C:ribonucleoprotein complex"/>
    <property type="evidence" value="ECO:0007669"/>
    <property type="project" value="UniProtKB-KW"/>
</dbReference>
<dbReference type="AlphaFoldDB" id="A0A8H3F6Y4"/>
<organism evidence="11 12">
    <name type="scientific">Heterodermia speciosa</name>
    <dbReference type="NCBI Taxonomy" id="116794"/>
    <lineage>
        <taxon>Eukaryota</taxon>
        <taxon>Fungi</taxon>
        <taxon>Dikarya</taxon>
        <taxon>Ascomycota</taxon>
        <taxon>Pezizomycotina</taxon>
        <taxon>Lecanoromycetes</taxon>
        <taxon>OSLEUM clade</taxon>
        <taxon>Lecanoromycetidae</taxon>
        <taxon>Caliciales</taxon>
        <taxon>Physciaceae</taxon>
        <taxon>Heterodermia</taxon>
    </lineage>
</organism>
<dbReference type="SUPFAM" id="SSF51735">
    <property type="entry name" value="NAD(P)-binding Rossmann-fold domains"/>
    <property type="match status" value="1"/>
</dbReference>
<evidence type="ECO:0000256" key="9">
    <source>
        <dbReference type="SAM" id="MobiDB-lite"/>
    </source>
</evidence>
<dbReference type="PRINTS" id="PR00063">
    <property type="entry name" value="RIBOSOMALL27"/>
</dbReference>
<dbReference type="EMBL" id="CAJPDS010000018">
    <property type="protein sequence ID" value="CAF9916723.1"/>
    <property type="molecule type" value="Genomic_DNA"/>
</dbReference>
<feature type="region of interest" description="Disordered" evidence="9">
    <location>
        <begin position="526"/>
        <end position="546"/>
    </location>
</feature>
<evidence type="ECO:0000256" key="6">
    <source>
        <dbReference type="ARBA" id="ARBA00023128"/>
    </source>
</evidence>
<dbReference type="PANTHER" id="PTHR47706:SF6">
    <property type="entry name" value="NMRA-LIKE FAMILY PROTEIN (AFU_ORTHOLOGUE AFUA_6G00280)"/>
    <property type="match status" value="1"/>
</dbReference>
<keyword evidence="3" id="KW-0521">NADP</keyword>
<dbReference type="InterPro" id="IPR036291">
    <property type="entry name" value="NAD(P)-bd_dom_sf"/>
</dbReference>
<dbReference type="InterPro" id="IPR045312">
    <property type="entry name" value="PCBER-like"/>
</dbReference>
<dbReference type="GO" id="GO:0003735">
    <property type="term" value="F:structural constituent of ribosome"/>
    <property type="evidence" value="ECO:0007669"/>
    <property type="project" value="InterPro"/>
</dbReference>
<keyword evidence="4" id="KW-0689">Ribosomal protein</keyword>
<dbReference type="InterPro" id="IPR001684">
    <property type="entry name" value="Ribosomal_bL27"/>
</dbReference>
<comment type="similarity">
    <text evidence="2">Belongs to the bacterial ribosomal protein bL27 family.</text>
</comment>
<comment type="caution">
    <text evidence="11">The sequence shown here is derived from an EMBL/GenBank/DDBJ whole genome shotgun (WGS) entry which is preliminary data.</text>
</comment>
<gene>
    <name evidence="11" type="ORF">HETSPECPRED_002991</name>
</gene>
<evidence type="ECO:0000256" key="7">
    <source>
        <dbReference type="ARBA" id="ARBA00023274"/>
    </source>
</evidence>
<dbReference type="GO" id="GO:0006412">
    <property type="term" value="P:translation"/>
    <property type="evidence" value="ECO:0007669"/>
    <property type="project" value="InterPro"/>
</dbReference>
<evidence type="ECO:0000256" key="4">
    <source>
        <dbReference type="ARBA" id="ARBA00022980"/>
    </source>
</evidence>
<keyword evidence="5" id="KW-0560">Oxidoreductase</keyword>
<comment type="subcellular location">
    <subcellularLocation>
        <location evidence="1">Mitochondrion</location>
    </subcellularLocation>
</comment>
<dbReference type="Proteomes" id="UP000664521">
    <property type="component" value="Unassembled WGS sequence"/>
</dbReference>
<keyword evidence="6" id="KW-0496">Mitochondrion</keyword>
<feature type="region of interest" description="Disordered" evidence="9">
    <location>
        <begin position="331"/>
        <end position="350"/>
    </location>
</feature>
<keyword evidence="12" id="KW-1185">Reference proteome</keyword>
<dbReference type="OrthoDB" id="5283654at2759"/>
<dbReference type="Pfam" id="PF05368">
    <property type="entry name" value="NmrA"/>
    <property type="match status" value="1"/>
</dbReference>
<dbReference type="PROSITE" id="PS00831">
    <property type="entry name" value="RIBOSOMAL_L27"/>
    <property type="match status" value="1"/>
</dbReference>
<dbReference type="CDD" id="cd05259">
    <property type="entry name" value="PCBER_SDR_a"/>
    <property type="match status" value="1"/>
</dbReference>
<dbReference type="SUPFAM" id="SSF110324">
    <property type="entry name" value="Ribosomal L27 protein-like"/>
    <property type="match status" value="1"/>
</dbReference>
<evidence type="ECO:0000256" key="2">
    <source>
        <dbReference type="ARBA" id="ARBA00010797"/>
    </source>
</evidence>
<dbReference type="Pfam" id="PF01016">
    <property type="entry name" value="Ribosomal_L27"/>
    <property type="match status" value="1"/>
</dbReference>
<evidence type="ECO:0000256" key="1">
    <source>
        <dbReference type="ARBA" id="ARBA00004173"/>
    </source>
</evidence>
<evidence type="ECO:0000259" key="10">
    <source>
        <dbReference type="Pfam" id="PF05368"/>
    </source>
</evidence>
<accession>A0A8H3F6Y4</accession>
<proteinExistence type="inferred from homology"/>
<evidence type="ECO:0000256" key="3">
    <source>
        <dbReference type="ARBA" id="ARBA00022857"/>
    </source>
</evidence>
<dbReference type="PANTHER" id="PTHR47706">
    <property type="entry name" value="NMRA-LIKE FAMILY PROTEIN"/>
    <property type="match status" value="1"/>
</dbReference>
<reference evidence="11" key="1">
    <citation type="submission" date="2021-03" db="EMBL/GenBank/DDBJ databases">
        <authorList>
            <person name="Tagirdzhanova G."/>
        </authorList>
    </citation>
    <scope>NUCLEOTIDE SEQUENCE</scope>
</reference>
<protein>
    <recommendedName>
        <fullName evidence="8">Large ribosomal subunit protein bL27m</fullName>
    </recommendedName>
</protein>
<sequence length="546" mass="60606">MDNPASKPSILILGAGELGNEVISAVWDHPQRNDNSLTVLLRPDPRGDPGSNPATLARHEFISTLQRKGISTIRADIANDTEADLAAIFSKYSTIIGCTGMTYPSGTQLKLAKAVLAAKVDRYFPWQYGMDYDVIGRGSSQDLFNEQIDVRDLLRGQSETRWVIVSTGLFMSFLFEPAFGVVGEGMEVVTALGGWDNEITVTVPRDIGRAIAEILFGDDDVQGVVYVAGETASYEQIAGIVETVKKVSMKRELATVEQLDQELKADPDNGMKKYRAVFGEGKGVAWPMEEAWNVRKARLRPLSSLLRSWEPQSKSLAPFLTPIFARNASHRTEGSANGSHQGPGKRLGAKKGASELVVPGNIIFRQRGTHWFPGENCDMGRDHTIFATQKGYVTYYKDPNKHPDRKYIGVVFERGMKLPVSPHAPRKRRLGLLGREMSTAAPSPVVQEAAEQDVAAEGAETKKTFVALKAKKQKKEVVPPHQDMVMGHGYMYREANWSIGRAAERAGVKVREFDPRDRFLAWRRTAARQREAREKKVPRLNAKKMK</sequence>
<dbReference type="GO" id="GO:0005840">
    <property type="term" value="C:ribosome"/>
    <property type="evidence" value="ECO:0007669"/>
    <property type="project" value="UniProtKB-KW"/>
</dbReference>
<evidence type="ECO:0000313" key="12">
    <source>
        <dbReference type="Proteomes" id="UP000664521"/>
    </source>
</evidence>